<dbReference type="Proteomes" id="UP001295444">
    <property type="component" value="Chromosome 02"/>
</dbReference>
<feature type="compositionally biased region" description="Basic and acidic residues" evidence="1">
    <location>
        <begin position="57"/>
        <end position="78"/>
    </location>
</feature>
<protein>
    <submittedName>
        <fullName evidence="2">Uncharacterized protein</fullName>
    </submittedName>
</protein>
<sequence>MASLQGTSGGCNILGPDTLSQGGQRQNLELNDGTACPAFPEPSSGHTFQGASGSGKCQEEHQYNVDKDEKQQNDKDNHTLGLGIHVASEDSMKRAQFLLGSIRSLSHVLA</sequence>
<keyword evidence="3" id="KW-1185">Reference proteome</keyword>
<organism evidence="2 3">
    <name type="scientific">Pelobates cultripes</name>
    <name type="common">Western spadefoot toad</name>
    <dbReference type="NCBI Taxonomy" id="61616"/>
    <lineage>
        <taxon>Eukaryota</taxon>
        <taxon>Metazoa</taxon>
        <taxon>Chordata</taxon>
        <taxon>Craniata</taxon>
        <taxon>Vertebrata</taxon>
        <taxon>Euteleostomi</taxon>
        <taxon>Amphibia</taxon>
        <taxon>Batrachia</taxon>
        <taxon>Anura</taxon>
        <taxon>Pelobatoidea</taxon>
        <taxon>Pelobatidae</taxon>
        <taxon>Pelobates</taxon>
    </lineage>
</organism>
<feature type="region of interest" description="Disordered" evidence="1">
    <location>
        <begin position="1"/>
        <end position="78"/>
    </location>
</feature>
<dbReference type="AlphaFoldDB" id="A0AAD1VTF7"/>
<reference evidence="2" key="1">
    <citation type="submission" date="2022-03" db="EMBL/GenBank/DDBJ databases">
        <authorList>
            <person name="Alioto T."/>
            <person name="Alioto T."/>
            <person name="Gomez Garrido J."/>
        </authorList>
    </citation>
    <scope>NUCLEOTIDE SEQUENCE</scope>
</reference>
<name>A0AAD1VTF7_PELCU</name>
<evidence type="ECO:0000256" key="1">
    <source>
        <dbReference type="SAM" id="MobiDB-lite"/>
    </source>
</evidence>
<dbReference type="EMBL" id="OW240913">
    <property type="protein sequence ID" value="CAH2246653.1"/>
    <property type="molecule type" value="Genomic_DNA"/>
</dbReference>
<evidence type="ECO:0000313" key="3">
    <source>
        <dbReference type="Proteomes" id="UP001295444"/>
    </source>
</evidence>
<evidence type="ECO:0000313" key="2">
    <source>
        <dbReference type="EMBL" id="CAH2246653.1"/>
    </source>
</evidence>
<feature type="compositionally biased region" description="Polar residues" evidence="1">
    <location>
        <begin position="18"/>
        <end position="29"/>
    </location>
</feature>
<proteinExistence type="predicted"/>
<gene>
    <name evidence="2" type="ORF">PECUL_23A001322</name>
</gene>
<accession>A0AAD1VTF7</accession>